<keyword evidence="1" id="KW-0472">Membrane</keyword>
<dbReference type="Pfam" id="PF07596">
    <property type="entry name" value="SBP_bac_10"/>
    <property type="match status" value="1"/>
</dbReference>
<evidence type="ECO:0000313" key="3">
    <source>
        <dbReference type="EMBL" id="AWM37951.1"/>
    </source>
</evidence>
<dbReference type="InterPro" id="IPR045584">
    <property type="entry name" value="Pilin-like"/>
</dbReference>
<gene>
    <name evidence="3" type="ORF">C1280_13760</name>
</gene>
<dbReference type="OrthoDB" id="280382at2"/>
<dbReference type="Pfam" id="PF07963">
    <property type="entry name" value="N_methyl"/>
    <property type="match status" value="1"/>
</dbReference>
<dbReference type="PANTHER" id="PTHR30093:SF2">
    <property type="entry name" value="TYPE II SECRETION SYSTEM PROTEIN H"/>
    <property type="match status" value="1"/>
</dbReference>
<dbReference type="PANTHER" id="PTHR30093">
    <property type="entry name" value="GENERAL SECRETION PATHWAY PROTEIN G"/>
    <property type="match status" value="1"/>
</dbReference>
<evidence type="ECO:0000256" key="1">
    <source>
        <dbReference type="SAM" id="Phobius"/>
    </source>
</evidence>
<dbReference type="SUPFAM" id="SSF54523">
    <property type="entry name" value="Pili subunits"/>
    <property type="match status" value="1"/>
</dbReference>
<sequence>MTLRDSGRKALATGCYRAHNCKHLLARSPHLHAPFIKRGHMAPRRSSRAFTLIELLVVIAIIAILIGLLLPAVQKVREAAARLKCQNNLKQVGLALHNHHDAHQKFPAGSVGCPTGGWYGHSFWLSLLPYLEQDPLFAGLDKTGNASGTQYQSTGWIHEGDGASNAYNRTRLNGFVLNMGKCPSSPFQPLTDLSAATKVFVSDYVGIAGSSDHSSTFTYAGPYYDTGMVSSGGVLIPKRQVGVLEITDGTSNTVVIGEQSDYCTLANGTKADCRSSCGTGFVMGIAASFSSTSEPRIFNLTTVRYPISKDASLANSGGQCGGNSPLQSAHAGGSVNVALADGSVRSLTASTPVLTLKRLADRDDGQVLNDF</sequence>
<feature type="transmembrane region" description="Helical" evidence="1">
    <location>
        <begin position="49"/>
        <end position="70"/>
    </location>
</feature>
<dbReference type="InterPro" id="IPR011453">
    <property type="entry name" value="DUF1559"/>
</dbReference>
<reference evidence="3 4" key="1">
    <citation type="submission" date="2018-01" db="EMBL/GenBank/DDBJ databases">
        <title>G. obscuriglobus.</title>
        <authorList>
            <person name="Franke J."/>
            <person name="Blomberg W."/>
            <person name="Selmecki A."/>
        </authorList>
    </citation>
    <scope>NUCLEOTIDE SEQUENCE [LARGE SCALE GENOMIC DNA]</scope>
    <source>
        <strain evidence="3 4">DSM 5831</strain>
    </source>
</reference>
<dbReference type="Gene3D" id="3.30.700.10">
    <property type="entry name" value="Glycoprotein, Type 4 Pilin"/>
    <property type="match status" value="1"/>
</dbReference>
<organism evidence="3 4">
    <name type="scientific">Gemmata obscuriglobus</name>
    <dbReference type="NCBI Taxonomy" id="114"/>
    <lineage>
        <taxon>Bacteria</taxon>
        <taxon>Pseudomonadati</taxon>
        <taxon>Planctomycetota</taxon>
        <taxon>Planctomycetia</taxon>
        <taxon>Gemmatales</taxon>
        <taxon>Gemmataceae</taxon>
        <taxon>Gemmata</taxon>
    </lineage>
</organism>
<evidence type="ECO:0000313" key="4">
    <source>
        <dbReference type="Proteomes" id="UP000245802"/>
    </source>
</evidence>
<dbReference type="InterPro" id="IPR012902">
    <property type="entry name" value="N_methyl_site"/>
</dbReference>
<dbReference type="EMBL" id="CP025958">
    <property type="protein sequence ID" value="AWM37951.1"/>
    <property type="molecule type" value="Genomic_DNA"/>
</dbReference>
<accession>A0A2Z3GZ48</accession>
<protein>
    <submittedName>
        <fullName evidence="3">DUF1559 domain-containing protein</fullName>
    </submittedName>
</protein>
<dbReference type="Proteomes" id="UP000245802">
    <property type="component" value="Chromosome"/>
</dbReference>
<keyword evidence="1" id="KW-1133">Transmembrane helix</keyword>
<name>A0A2Z3GZ48_9BACT</name>
<keyword evidence="4" id="KW-1185">Reference proteome</keyword>
<dbReference type="AlphaFoldDB" id="A0A2Z3GZ48"/>
<dbReference type="KEGG" id="gog:C1280_13760"/>
<dbReference type="NCBIfam" id="TIGR02532">
    <property type="entry name" value="IV_pilin_GFxxxE"/>
    <property type="match status" value="1"/>
</dbReference>
<feature type="domain" description="DUF1559" evidence="2">
    <location>
        <begin position="74"/>
        <end position="351"/>
    </location>
</feature>
<proteinExistence type="predicted"/>
<evidence type="ECO:0000259" key="2">
    <source>
        <dbReference type="Pfam" id="PF07596"/>
    </source>
</evidence>
<keyword evidence="1" id="KW-0812">Transmembrane</keyword>